<dbReference type="InterPro" id="IPR036890">
    <property type="entry name" value="HATPase_C_sf"/>
</dbReference>
<dbReference type="InterPro" id="IPR003661">
    <property type="entry name" value="HisK_dim/P_dom"/>
</dbReference>
<comment type="subcellular location">
    <subcellularLocation>
        <location evidence="2">Membrane</location>
    </subcellularLocation>
</comment>
<comment type="catalytic activity">
    <reaction evidence="1">
        <text>ATP + protein L-histidine = ADP + protein N-phospho-L-histidine.</text>
        <dbReference type="EC" id="2.7.13.3"/>
    </reaction>
</comment>
<sequence>MKPTSTTTRLAVLVFGFQVVSAATLVIGLGAYVRWEVTAEADGAVRVMREDLLSVYARDGLRALARAIDDRATRRATPGAVMLLADRDFTRMAGTLAAWPRDLSGGRTPIDATLLRPGKDQSESMRVMTTRLPDGTHLLTGMVVQGELRALAAVGEASAAALVLAILLALVTALVSARLFDAQLAEPIEALESARRGDLAQRVDDGGGTDAFAALGRVVNTTLDRLQGLIAELKLATDAMAHDLKSPITRLRSALDHADRALADPDAARIALRRAQDEGTRLLGVVDTALSISRAQAGIGRDSFRAVDLPAMLEDLAEIYGPLAEDAGRSIAVAADGVTAVVPVHRELLGQALGNLIDNSLKYGAGAIRLTLARTDTRLELGVIDEGTGIAPQDRETALRKFGRLDAARSGTGAGLGLSLVAAVAHLHGGEVSLRDAEPGLAVCLALPIGFS</sequence>
<evidence type="ECO:0000256" key="9">
    <source>
        <dbReference type="ARBA" id="ARBA00023012"/>
    </source>
</evidence>
<dbReference type="GO" id="GO:0016301">
    <property type="term" value="F:kinase activity"/>
    <property type="evidence" value="ECO:0007669"/>
    <property type="project" value="UniProtKB-KW"/>
</dbReference>
<evidence type="ECO:0000259" key="13">
    <source>
        <dbReference type="PROSITE" id="PS50885"/>
    </source>
</evidence>
<keyword evidence="15" id="KW-1185">Reference proteome</keyword>
<name>A0ABT9EI59_9SPHN</name>
<keyword evidence="7 14" id="KW-0418">Kinase</keyword>
<proteinExistence type="predicted"/>
<dbReference type="RefSeq" id="WP_305172199.1">
    <property type="nucleotide sequence ID" value="NZ_JAUUDS010000001.1"/>
</dbReference>
<dbReference type="InterPro" id="IPR003594">
    <property type="entry name" value="HATPase_dom"/>
</dbReference>
<keyword evidence="8 11" id="KW-1133">Transmembrane helix</keyword>
<dbReference type="CDD" id="cd00082">
    <property type="entry name" value="HisKA"/>
    <property type="match status" value="1"/>
</dbReference>
<dbReference type="Proteomes" id="UP001230685">
    <property type="component" value="Unassembled WGS sequence"/>
</dbReference>
<evidence type="ECO:0000313" key="15">
    <source>
        <dbReference type="Proteomes" id="UP001230685"/>
    </source>
</evidence>
<dbReference type="PANTHER" id="PTHR45436">
    <property type="entry name" value="SENSOR HISTIDINE KINASE YKOH"/>
    <property type="match status" value="1"/>
</dbReference>
<dbReference type="InterPro" id="IPR003660">
    <property type="entry name" value="HAMP_dom"/>
</dbReference>
<feature type="domain" description="Histidine kinase" evidence="12">
    <location>
        <begin position="239"/>
        <end position="451"/>
    </location>
</feature>
<dbReference type="PRINTS" id="PR00344">
    <property type="entry name" value="BCTRLSENSOR"/>
</dbReference>
<evidence type="ECO:0000256" key="4">
    <source>
        <dbReference type="ARBA" id="ARBA00022553"/>
    </source>
</evidence>
<evidence type="ECO:0000256" key="7">
    <source>
        <dbReference type="ARBA" id="ARBA00022777"/>
    </source>
</evidence>
<gene>
    <name evidence="14" type="ORF">Q5H91_05440</name>
</gene>
<keyword evidence="4" id="KW-0597">Phosphoprotein</keyword>
<dbReference type="Gene3D" id="3.30.565.10">
    <property type="entry name" value="Histidine kinase-like ATPase, C-terminal domain"/>
    <property type="match status" value="1"/>
</dbReference>
<dbReference type="Pfam" id="PF00512">
    <property type="entry name" value="HisKA"/>
    <property type="match status" value="1"/>
</dbReference>
<evidence type="ECO:0000259" key="12">
    <source>
        <dbReference type="PROSITE" id="PS50109"/>
    </source>
</evidence>
<dbReference type="PROSITE" id="PS50109">
    <property type="entry name" value="HIS_KIN"/>
    <property type="match status" value="1"/>
</dbReference>
<dbReference type="SMART" id="SM00304">
    <property type="entry name" value="HAMP"/>
    <property type="match status" value="1"/>
</dbReference>
<evidence type="ECO:0000313" key="14">
    <source>
        <dbReference type="EMBL" id="MDP1026646.1"/>
    </source>
</evidence>
<evidence type="ECO:0000256" key="5">
    <source>
        <dbReference type="ARBA" id="ARBA00022679"/>
    </source>
</evidence>
<dbReference type="SMART" id="SM00387">
    <property type="entry name" value="HATPase_c"/>
    <property type="match status" value="1"/>
</dbReference>
<evidence type="ECO:0000256" key="6">
    <source>
        <dbReference type="ARBA" id="ARBA00022692"/>
    </source>
</evidence>
<dbReference type="CDD" id="cd00075">
    <property type="entry name" value="HATPase"/>
    <property type="match status" value="1"/>
</dbReference>
<evidence type="ECO:0000256" key="1">
    <source>
        <dbReference type="ARBA" id="ARBA00000085"/>
    </source>
</evidence>
<feature type="domain" description="HAMP" evidence="13">
    <location>
        <begin position="189"/>
        <end position="231"/>
    </location>
</feature>
<evidence type="ECO:0000256" key="8">
    <source>
        <dbReference type="ARBA" id="ARBA00022989"/>
    </source>
</evidence>
<keyword evidence="5" id="KW-0808">Transferase</keyword>
<keyword evidence="10 11" id="KW-0472">Membrane</keyword>
<dbReference type="InterPro" id="IPR036097">
    <property type="entry name" value="HisK_dim/P_sf"/>
</dbReference>
<dbReference type="InterPro" id="IPR004358">
    <property type="entry name" value="Sig_transdc_His_kin-like_C"/>
</dbReference>
<evidence type="ECO:0000256" key="3">
    <source>
        <dbReference type="ARBA" id="ARBA00012438"/>
    </source>
</evidence>
<evidence type="ECO:0000256" key="10">
    <source>
        <dbReference type="ARBA" id="ARBA00023136"/>
    </source>
</evidence>
<evidence type="ECO:0000256" key="11">
    <source>
        <dbReference type="SAM" id="Phobius"/>
    </source>
</evidence>
<dbReference type="EMBL" id="JAUUDS010000001">
    <property type="protein sequence ID" value="MDP1026646.1"/>
    <property type="molecule type" value="Genomic_DNA"/>
</dbReference>
<dbReference type="SMART" id="SM00388">
    <property type="entry name" value="HisKA"/>
    <property type="match status" value="1"/>
</dbReference>
<dbReference type="SUPFAM" id="SSF47384">
    <property type="entry name" value="Homodimeric domain of signal transducing histidine kinase"/>
    <property type="match status" value="1"/>
</dbReference>
<feature type="transmembrane region" description="Helical" evidence="11">
    <location>
        <begin position="159"/>
        <end position="180"/>
    </location>
</feature>
<evidence type="ECO:0000256" key="2">
    <source>
        <dbReference type="ARBA" id="ARBA00004370"/>
    </source>
</evidence>
<reference evidence="14 15" key="1">
    <citation type="submission" date="2023-07" db="EMBL/GenBank/DDBJ databases">
        <authorList>
            <person name="Kim M.K."/>
        </authorList>
    </citation>
    <scope>NUCLEOTIDE SEQUENCE [LARGE SCALE GENOMIC DNA]</scope>
    <source>
        <strain evidence="14 15">KR1UV-12</strain>
    </source>
</reference>
<organism evidence="14 15">
    <name type="scientific">Sphingomonas aurea</name>
    <dbReference type="NCBI Taxonomy" id="3063994"/>
    <lineage>
        <taxon>Bacteria</taxon>
        <taxon>Pseudomonadati</taxon>
        <taxon>Pseudomonadota</taxon>
        <taxon>Alphaproteobacteria</taxon>
        <taxon>Sphingomonadales</taxon>
        <taxon>Sphingomonadaceae</taxon>
        <taxon>Sphingomonas</taxon>
    </lineage>
</organism>
<keyword evidence="9" id="KW-0902">Two-component regulatory system</keyword>
<accession>A0ABT9EI59</accession>
<dbReference type="InterPro" id="IPR005467">
    <property type="entry name" value="His_kinase_dom"/>
</dbReference>
<comment type="caution">
    <text evidence="14">The sequence shown here is derived from an EMBL/GenBank/DDBJ whole genome shotgun (WGS) entry which is preliminary data.</text>
</comment>
<protein>
    <recommendedName>
        <fullName evidence="3">histidine kinase</fullName>
        <ecNumber evidence="3">2.7.13.3</ecNumber>
    </recommendedName>
</protein>
<dbReference type="EC" id="2.7.13.3" evidence="3"/>
<dbReference type="PROSITE" id="PS50885">
    <property type="entry name" value="HAMP"/>
    <property type="match status" value="1"/>
</dbReference>
<dbReference type="Pfam" id="PF02518">
    <property type="entry name" value="HATPase_c"/>
    <property type="match status" value="1"/>
</dbReference>
<dbReference type="Gene3D" id="6.10.340.10">
    <property type="match status" value="1"/>
</dbReference>
<dbReference type="PANTHER" id="PTHR45436:SF8">
    <property type="entry name" value="HISTIDINE KINASE"/>
    <property type="match status" value="1"/>
</dbReference>
<dbReference type="InterPro" id="IPR050428">
    <property type="entry name" value="TCS_sensor_his_kinase"/>
</dbReference>
<dbReference type="SUPFAM" id="SSF55874">
    <property type="entry name" value="ATPase domain of HSP90 chaperone/DNA topoisomerase II/histidine kinase"/>
    <property type="match status" value="1"/>
</dbReference>
<dbReference type="Gene3D" id="1.10.287.130">
    <property type="match status" value="1"/>
</dbReference>
<keyword evidence="6 11" id="KW-0812">Transmembrane</keyword>